<dbReference type="Proteomes" id="UP000019197">
    <property type="component" value="Unassembled WGS sequence"/>
</dbReference>
<name>W1IMC7_9GAMM</name>
<sequence>MPYFGSESKQGSFKRNSAICDENGVLSMQDILQQLFCLKAILALCGIPEYRFIIKDSLQAELYIISNLGITEIRSKI</sequence>
<comment type="caution">
    <text evidence="1">The sequence shown here is derived from an EMBL/GenBank/DDBJ whole genome shotgun (WGS) entry which is preliminary data.</text>
</comment>
<proteinExistence type="predicted"/>
<dbReference type="AlphaFoldDB" id="W1IMC7"/>
<evidence type="ECO:0000313" key="1">
    <source>
        <dbReference type="EMBL" id="CDL79652.1"/>
    </source>
</evidence>
<gene>
    <name evidence="1" type="ORF">XCR1_1200007</name>
</gene>
<accession>W1IMC7</accession>
<reference evidence="1 2" key="1">
    <citation type="submission" date="2013-11" db="EMBL/GenBank/DDBJ databases">
        <title>Draft genome sequence and annotation of the entomopathogenic bacterium, Xenorhabdus cabanillasi strain JM26.</title>
        <authorList>
            <person name="Gualtieri M."/>
            <person name="Ogier J.C."/>
            <person name="Pages S."/>
            <person name="Givaudan A."/>
            <person name="Gaudriault S."/>
        </authorList>
    </citation>
    <scope>NUCLEOTIDE SEQUENCE [LARGE SCALE GENOMIC DNA]</scope>
    <source>
        <strain evidence="1 2">JM26</strain>
    </source>
</reference>
<evidence type="ECO:0000313" key="2">
    <source>
        <dbReference type="Proteomes" id="UP000019197"/>
    </source>
</evidence>
<protein>
    <submittedName>
        <fullName evidence="1">Uncharacterized protein</fullName>
    </submittedName>
</protein>
<organism evidence="1 2">
    <name type="scientific">Xenorhabdus cabanillasii JM26</name>
    <dbReference type="NCBI Taxonomy" id="1427517"/>
    <lineage>
        <taxon>Bacteria</taxon>
        <taxon>Pseudomonadati</taxon>
        <taxon>Pseudomonadota</taxon>
        <taxon>Gammaproteobacteria</taxon>
        <taxon>Enterobacterales</taxon>
        <taxon>Morganellaceae</taxon>
        <taxon>Xenorhabdus</taxon>
    </lineage>
</organism>
<dbReference type="EMBL" id="CBXE010000025">
    <property type="protein sequence ID" value="CDL79652.1"/>
    <property type="molecule type" value="Genomic_DNA"/>
</dbReference>